<dbReference type="Gene3D" id="1.10.600.10">
    <property type="entry name" value="Farnesyl Diphosphate Synthase"/>
    <property type="match status" value="1"/>
</dbReference>
<dbReference type="InterPro" id="IPR000092">
    <property type="entry name" value="Polyprenyl_synt"/>
</dbReference>
<dbReference type="InterPro" id="IPR008949">
    <property type="entry name" value="Isoprenoid_synthase_dom_sf"/>
</dbReference>
<dbReference type="GO" id="GO:0045337">
    <property type="term" value="P:farnesyl diphosphate biosynthetic process"/>
    <property type="evidence" value="ECO:0007669"/>
    <property type="project" value="TreeGrafter"/>
</dbReference>
<evidence type="ECO:0000256" key="9">
    <source>
        <dbReference type="RuleBase" id="RU004466"/>
    </source>
</evidence>
<keyword evidence="11" id="KW-1185">Reference proteome</keyword>
<comment type="cofactor">
    <cofactor evidence="1">
        <name>Mg(2+)</name>
        <dbReference type="ChEBI" id="CHEBI:18420"/>
    </cofactor>
</comment>
<evidence type="ECO:0000256" key="1">
    <source>
        <dbReference type="ARBA" id="ARBA00001946"/>
    </source>
</evidence>
<name>A0AAW2EIG5_9HYME</name>
<dbReference type="PANTHER" id="PTHR11525">
    <property type="entry name" value="FARNESYL-PYROPHOSPHATE SYNTHETASE"/>
    <property type="match status" value="1"/>
</dbReference>
<accession>A0AAW2EIG5</accession>
<comment type="caution">
    <text evidence="10">The sequence shown here is derived from an EMBL/GenBank/DDBJ whole genome shotgun (WGS) entry which is preliminary data.</text>
</comment>
<dbReference type="GO" id="GO:0004337">
    <property type="term" value="F:(2E,6E)-farnesyl diphosphate synthase activity"/>
    <property type="evidence" value="ECO:0007669"/>
    <property type="project" value="TreeGrafter"/>
</dbReference>
<dbReference type="Pfam" id="PF00348">
    <property type="entry name" value="polyprenyl_synt"/>
    <property type="match status" value="1"/>
</dbReference>
<keyword evidence="6" id="KW-0414">Isoprene biosynthesis</keyword>
<dbReference type="CDD" id="cd00685">
    <property type="entry name" value="Trans_IPPS_HT"/>
    <property type="match status" value="1"/>
</dbReference>
<dbReference type="EMBL" id="JADYXP020000024">
    <property type="protein sequence ID" value="KAL0101412.1"/>
    <property type="molecule type" value="Genomic_DNA"/>
</dbReference>
<organism evidence="10 11">
    <name type="scientific">Cardiocondyla obscurior</name>
    <dbReference type="NCBI Taxonomy" id="286306"/>
    <lineage>
        <taxon>Eukaryota</taxon>
        <taxon>Metazoa</taxon>
        <taxon>Ecdysozoa</taxon>
        <taxon>Arthropoda</taxon>
        <taxon>Hexapoda</taxon>
        <taxon>Insecta</taxon>
        <taxon>Pterygota</taxon>
        <taxon>Neoptera</taxon>
        <taxon>Endopterygota</taxon>
        <taxon>Hymenoptera</taxon>
        <taxon>Apocrita</taxon>
        <taxon>Aculeata</taxon>
        <taxon>Formicoidea</taxon>
        <taxon>Formicidae</taxon>
        <taxon>Myrmicinae</taxon>
        <taxon>Cardiocondyla</taxon>
    </lineage>
</organism>
<dbReference type="GO" id="GO:0046872">
    <property type="term" value="F:metal ion binding"/>
    <property type="evidence" value="ECO:0007669"/>
    <property type="project" value="UniProtKB-KW"/>
</dbReference>
<evidence type="ECO:0000313" key="11">
    <source>
        <dbReference type="Proteomes" id="UP001430953"/>
    </source>
</evidence>
<comment type="similarity">
    <text evidence="2 9">Belongs to the FPP/GGPP synthase family.</text>
</comment>
<dbReference type="FunFam" id="1.10.600.10:FF:000021">
    <property type="entry name" value="Farnesyl pyrophosphate synthase"/>
    <property type="match status" value="1"/>
</dbReference>
<proteinExistence type="inferred from homology"/>
<gene>
    <name evidence="10" type="ORF">PUN28_018917</name>
</gene>
<dbReference type="SFLD" id="SFLDS00005">
    <property type="entry name" value="Isoprenoid_Synthase_Type_I"/>
    <property type="match status" value="1"/>
</dbReference>
<evidence type="ECO:0000313" key="10">
    <source>
        <dbReference type="EMBL" id="KAL0101412.1"/>
    </source>
</evidence>
<keyword evidence="3 9" id="KW-0808">Transferase</keyword>
<evidence type="ECO:0000256" key="6">
    <source>
        <dbReference type="ARBA" id="ARBA00023229"/>
    </source>
</evidence>
<dbReference type="AlphaFoldDB" id="A0AAW2EIG5"/>
<dbReference type="Proteomes" id="UP001430953">
    <property type="component" value="Unassembled WGS sequence"/>
</dbReference>
<keyword evidence="4" id="KW-0479">Metal-binding</keyword>
<keyword evidence="5" id="KW-0460">Magnesium</keyword>
<evidence type="ECO:0000256" key="7">
    <source>
        <dbReference type="ARBA" id="ARBA00033740"/>
    </source>
</evidence>
<dbReference type="GO" id="GO:0005737">
    <property type="term" value="C:cytoplasm"/>
    <property type="evidence" value="ECO:0007669"/>
    <property type="project" value="TreeGrafter"/>
</dbReference>
<dbReference type="PANTHER" id="PTHR11525:SF0">
    <property type="entry name" value="FARNESYL PYROPHOSPHATE SYNTHASE"/>
    <property type="match status" value="1"/>
</dbReference>
<comment type="pathway">
    <text evidence="7">Pheromone biosynthesis.</text>
</comment>
<evidence type="ECO:0000256" key="8">
    <source>
        <dbReference type="ARBA" id="ARBA00034546"/>
    </source>
</evidence>
<reference evidence="10 11" key="1">
    <citation type="submission" date="2023-03" db="EMBL/GenBank/DDBJ databases">
        <title>High recombination rates correlate with genetic variation in Cardiocondyla obscurior ants.</title>
        <authorList>
            <person name="Errbii M."/>
        </authorList>
    </citation>
    <scope>NUCLEOTIDE SEQUENCE [LARGE SCALE GENOMIC DNA]</scope>
    <source>
        <strain evidence="10">Alpha-2009</strain>
        <tissue evidence="10">Whole body</tissue>
    </source>
</reference>
<evidence type="ECO:0000256" key="4">
    <source>
        <dbReference type="ARBA" id="ARBA00022723"/>
    </source>
</evidence>
<dbReference type="PROSITE" id="PS00723">
    <property type="entry name" value="POLYPRENYL_SYNTHASE_1"/>
    <property type="match status" value="1"/>
</dbReference>
<dbReference type="GO" id="GO:0004161">
    <property type="term" value="F:dimethylallyltranstransferase activity"/>
    <property type="evidence" value="ECO:0007669"/>
    <property type="project" value="TreeGrafter"/>
</dbReference>
<dbReference type="SUPFAM" id="SSF48576">
    <property type="entry name" value="Terpenoid synthases"/>
    <property type="match status" value="1"/>
</dbReference>
<dbReference type="InterPro" id="IPR039702">
    <property type="entry name" value="FPS1-like"/>
</dbReference>
<sequence length="406" mass="46689">MSLIAKNRFLSVFNVARRFAAVTSNHAHVAHMGVRRGNAACWRSLDRNVRTVHSVTQPTWATSKDESREIMAVWPDVVRDLTDAVKSFNIPDVTKWMAKVLQYNVPGGKKTRALTLVYAYKLLAPSHELTEENIRLIRILAWSVELMQAFFILIDDIQDRSLIRRGQPCWYLYNNLDLAAINDGFMLESSVFYIIQKHFKGKACYIDLVETFQNIIMKTVMGQCLDLISTNFGKKPNLDLFTMNRYNSIVEYKTAHYSFLLPVTAAMQVAGIKDPEMYRQAKTILLEMGHLYQVQDDYLACFGDSKVFGKDNTDIMEGKCTWLVVVALQRATSEQRKILEECYGVNDPEKVERVKQLFIDLGLPSTYSIYEEETYNLLNVHIQQISRGLPHSLFLNLLGKLYRRVT</sequence>
<dbReference type="GO" id="GO:0042811">
    <property type="term" value="P:pheromone biosynthetic process"/>
    <property type="evidence" value="ECO:0007669"/>
    <property type="project" value="UniProtKB-ARBA"/>
</dbReference>
<evidence type="ECO:0000256" key="3">
    <source>
        <dbReference type="ARBA" id="ARBA00022679"/>
    </source>
</evidence>
<dbReference type="InterPro" id="IPR033749">
    <property type="entry name" value="Polyprenyl_synt_CS"/>
</dbReference>
<evidence type="ECO:0000256" key="5">
    <source>
        <dbReference type="ARBA" id="ARBA00022842"/>
    </source>
</evidence>
<protein>
    <recommendedName>
        <fullName evidence="8">Farnesyl pyrophosphate synthase</fullName>
    </recommendedName>
</protein>
<evidence type="ECO:0000256" key="2">
    <source>
        <dbReference type="ARBA" id="ARBA00006706"/>
    </source>
</evidence>